<proteinExistence type="predicted"/>
<dbReference type="AlphaFoldDB" id="A0A663NDN0"/>
<evidence type="ECO:0000313" key="3">
    <source>
        <dbReference type="Proteomes" id="UP000472269"/>
    </source>
</evidence>
<keyword evidence="1" id="KW-1133">Transmembrane helix</keyword>
<organism evidence="2 3">
    <name type="scientific">Athene cunicularia</name>
    <name type="common">Burrowing owl</name>
    <name type="synonym">Speotyto cunicularia</name>
    <dbReference type="NCBI Taxonomy" id="194338"/>
    <lineage>
        <taxon>Eukaryota</taxon>
        <taxon>Metazoa</taxon>
        <taxon>Chordata</taxon>
        <taxon>Craniata</taxon>
        <taxon>Vertebrata</taxon>
        <taxon>Euteleostomi</taxon>
        <taxon>Archelosauria</taxon>
        <taxon>Archosauria</taxon>
        <taxon>Dinosauria</taxon>
        <taxon>Saurischia</taxon>
        <taxon>Theropoda</taxon>
        <taxon>Coelurosauria</taxon>
        <taxon>Aves</taxon>
        <taxon>Neognathae</taxon>
        <taxon>Neoaves</taxon>
        <taxon>Telluraves</taxon>
        <taxon>Strigiformes</taxon>
        <taxon>Strigidae</taxon>
        <taxon>Athene</taxon>
    </lineage>
</organism>
<keyword evidence="1" id="KW-0472">Membrane</keyword>
<reference evidence="2" key="1">
    <citation type="submission" date="2025-08" db="UniProtKB">
        <authorList>
            <consortium name="Ensembl"/>
        </authorList>
    </citation>
    <scope>IDENTIFICATION</scope>
</reference>
<keyword evidence="1" id="KW-0812">Transmembrane</keyword>
<reference evidence="2" key="2">
    <citation type="submission" date="2025-09" db="UniProtKB">
        <authorList>
            <consortium name="Ensembl"/>
        </authorList>
    </citation>
    <scope>IDENTIFICATION</scope>
</reference>
<evidence type="ECO:0000256" key="1">
    <source>
        <dbReference type="SAM" id="Phobius"/>
    </source>
</evidence>
<name>A0A663NDN0_ATHCN</name>
<feature type="transmembrane region" description="Helical" evidence="1">
    <location>
        <begin position="96"/>
        <end position="114"/>
    </location>
</feature>
<evidence type="ECO:0000313" key="2">
    <source>
        <dbReference type="Ensembl" id="ENSACUP00000021687.1"/>
    </source>
</evidence>
<keyword evidence="3" id="KW-1185">Reference proteome</keyword>
<dbReference type="Proteomes" id="UP000472269">
    <property type="component" value="Unplaced"/>
</dbReference>
<dbReference type="Ensembl" id="ENSACUT00000023126.1">
    <property type="protein sequence ID" value="ENSACUP00000021687.1"/>
    <property type="gene ID" value="ENSACUG00000014494.1"/>
</dbReference>
<accession>A0A663NDN0</accession>
<sequence>EKIPPCTSALSCAGAQPRQERGKLTLASSPSSGGVGTPAVSLPGAPCLRDTRPLSGQMFPLSHALVLLILCFHPLVMLGSRDTPHTHLFTQKAVGLLSSGVIEFSLFIATSLLARCRGTLVPKQKSFLWSDRGWRGGGLRCPGVTRHWGGSSAGVPPLPG</sequence>
<protein>
    <submittedName>
        <fullName evidence="2">Uncharacterized protein</fullName>
    </submittedName>
</protein>
<feature type="transmembrane region" description="Helical" evidence="1">
    <location>
        <begin position="58"/>
        <end position="76"/>
    </location>
</feature>